<evidence type="ECO:0000256" key="3">
    <source>
        <dbReference type="PROSITE-ProRule" id="PRU00708"/>
    </source>
</evidence>
<feature type="non-terminal residue" evidence="4">
    <location>
        <position position="270"/>
    </location>
</feature>
<protein>
    <submittedName>
        <fullName evidence="4">Pentatricopeptide repeat-containing protein</fullName>
    </submittedName>
</protein>
<sequence>MLVEECLPNSITFNVLIDVLHKEDKVQDAMWLVEDMANCDVKPTLHTYTILVEENVTLTELMRLSTKCSPGYQPIVVAYTTFIKAYCSHGRLEEVEETMVKIKNEDMLLDSFIYNLLINAYGCMRLLDNAFGVLKHMFDIEYKKEGNNLVGLNLCLTYILVDNVNIWNIIDFEITTGLFDKMVEYGCLPSVNTYNKLIKGLCRVGRLDVVQMGSLKFCKGLVHVIMIKSPSILLQHVCNAMERISNLRHTKKTYERQPIKDYSGHQRLVR</sequence>
<name>A0A371HT32_MUCPR</name>
<dbReference type="Pfam" id="PF13041">
    <property type="entry name" value="PPR_2"/>
    <property type="match status" value="1"/>
</dbReference>
<dbReference type="Pfam" id="PF12854">
    <property type="entry name" value="PPR_1"/>
    <property type="match status" value="1"/>
</dbReference>
<feature type="repeat" description="PPR" evidence="3">
    <location>
        <begin position="9"/>
        <end position="43"/>
    </location>
</feature>
<keyword evidence="2" id="KW-0677">Repeat</keyword>
<dbReference type="Gene3D" id="1.25.40.10">
    <property type="entry name" value="Tetratricopeptide repeat domain"/>
    <property type="match status" value="3"/>
</dbReference>
<dbReference type="InterPro" id="IPR050872">
    <property type="entry name" value="PPR_P_subfamily"/>
</dbReference>
<dbReference type="Pfam" id="PF01535">
    <property type="entry name" value="PPR"/>
    <property type="match status" value="2"/>
</dbReference>
<accession>A0A371HT32</accession>
<dbReference type="InterPro" id="IPR011990">
    <property type="entry name" value="TPR-like_helical_dom_sf"/>
</dbReference>
<evidence type="ECO:0000313" key="4">
    <source>
        <dbReference type="EMBL" id="RDY05854.1"/>
    </source>
</evidence>
<organism evidence="4 5">
    <name type="scientific">Mucuna pruriens</name>
    <name type="common">Velvet bean</name>
    <name type="synonym">Dolichos pruriens</name>
    <dbReference type="NCBI Taxonomy" id="157652"/>
    <lineage>
        <taxon>Eukaryota</taxon>
        <taxon>Viridiplantae</taxon>
        <taxon>Streptophyta</taxon>
        <taxon>Embryophyta</taxon>
        <taxon>Tracheophyta</taxon>
        <taxon>Spermatophyta</taxon>
        <taxon>Magnoliopsida</taxon>
        <taxon>eudicotyledons</taxon>
        <taxon>Gunneridae</taxon>
        <taxon>Pentapetalae</taxon>
        <taxon>rosids</taxon>
        <taxon>fabids</taxon>
        <taxon>Fabales</taxon>
        <taxon>Fabaceae</taxon>
        <taxon>Papilionoideae</taxon>
        <taxon>50 kb inversion clade</taxon>
        <taxon>NPAAA clade</taxon>
        <taxon>indigoferoid/millettioid clade</taxon>
        <taxon>Phaseoleae</taxon>
        <taxon>Mucuna</taxon>
    </lineage>
</organism>
<dbReference type="AlphaFoldDB" id="A0A371HT32"/>
<evidence type="ECO:0000256" key="2">
    <source>
        <dbReference type="ARBA" id="ARBA00022737"/>
    </source>
</evidence>
<evidence type="ECO:0000313" key="5">
    <source>
        <dbReference type="Proteomes" id="UP000257109"/>
    </source>
</evidence>
<dbReference type="PROSITE" id="PS51375">
    <property type="entry name" value="PPR"/>
    <property type="match status" value="2"/>
</dbReference>
<evidence type="ECO:0000256" key="1">
    <source>
        <dbReference type="ARBA" id="ARBA00007626"/>
    </source>
</evidence>
<dbReference type="PANTHER" id="PTHR46128:SF273">
    <property type="entry name" value="PENTACOTRIPEPTIDE-REPEAT REGION OF PRORP DOMAIN-CONTAINING PROTEIN"/>
    <property type="match status" value="1"/>
</dbReference>
<keyword evidence="5" id="KW-1185">Reference proteome</keyword>
<dbReference type="OrthoDB" id="185373at2759"/>
<feature type="non-terminal residue" evidence="4">
    <location>
        <position position="1"/>
    </location>
</feature>
<reference evidence="4" key="1">
    <citation type="submission" date="2018-05" db="EMBL/GenBank/DDBJ databases">
        <title>Draft genome of Mucuna pruriens seed.</title>
        <authorList>
            <person name="Nnadi N.E."/>
            <person name="Vos R."/>
            <person name="Hasami M.H."/>
            <person name="Devisetty U.K."/>
            <person name="Aguiy J.C."/>
        </authorList>
    </citation>
    <scope>NUCLEOTIDE SEQUENCE [LARGE SCALE GENOMIC DNA]</scope>
    <source>
        <strain evidence="4">JCA_2017</strain>
    </source>
</reference>
<dbReference type="EMBL" id="QJKJ01001796">
    <property type="protein sequence ID" value="RDY05854.1"/>
    <property type="molecule type" value="Genomic_DNA"/>
</dbReference>
<proteinExistence type="inferred from homology"/>
<dbReference type="Proteomes" id="UP000257109">
    <property type="component" value="Unassembled WGS sequence"/>
</dbReference>
<gene>
    <name evidence="4" type="ORF">CR513_10252</name>
</gene>
<dbReference type="NCBIfam" id="TIGR00756">
    <property type="entry name" value="PPR"/>
    <property type="match status" value="1"/>
</dbReference>
<feature type="repeat" description="PPR" evidence="3">
    <location>
        <begin position="75"/>
        <end position="109"/>
    </location>
</feature>
<dbReference type="PANTHER" id="PTHR46128">
    <property type="entry name" value="MITOCHONDRIAL GROUP I INTRON SPLICING FACTOR CCM1"/>
    <property type="match status" value="1"/>
</dbReference>
<dbReference type="InterPro" id="IPR002885">
    <property type="entry name" value="PPR_rpt"/>
</dbReference>
<comment type="similarity">
    <text evidence="1">Belongs to the PPR family. P subfamily.</text>
</comment>
<comment type="caution">
    <text evidence="4">The sequence shown here is derived from an EMBL/GenBank/DDBJ whole genome shotgun (WGS) entry which is preliminary data.</text>
</comment>